<accession>A0AA36EI25</accession>
<proteinExistence type="predicted"/>
<protein>
    <submittedName>
        <fullName evidence="1">Uncharacterized protein</fullName>
    </submittedName>
</protein>
<dbReference type="Proteomes" id="UP001177003">
    <property type="component" value="Chromosome 8"/>
</dbReference>
<sequence>MPSLTVEIVSISGGNRVLLHSLFLISLKSHRRCGDFFGYGSRSPKGPPLSLLDLTTPILTTADVGKSASVHGGTTITFQIRDNMIACLVYQTSLIVSITHFERLIYKWSLN</sequence>
<name>A0AA36EI25_LACSI</name>
<evidence type="ECO:0000313" key="1">
    <source>
        <dbReference type="EMBL" id="CAI9296457.1"/>
    </source>
</evidence>
<dbReference type="EMBL" id="OX465084">
    <property type="protein sequence ID" value="CAI9296457.1"/>
    <property type="molecule type" value="Genomic_DNA"/>
</dbReference>
<organism evidence="1 2">
    <name type="scientific">Lactuca saligna</name>
    <name type="common">Willowleaf lettuce</name>
    <dbReference type="NCBI Taxonomy" id="75948"/>
    <lineage>
        <taxon>Eukaryota</taxon>
        <taxon>Viridiplantae</taxon>
        <taxon>Streptophyta</taxon>
        <taxon>Embryophyta</taxon>
        <taxon>Tracheophyta</taxon>
        <taxon>Spermatophyta</taxon>
        <taxon>Magnoliopsida</taxon>
        <taxon>eudicotyledons</taxon>
        <taxon>Gunneridae</taxon>
        <taxon>Pentapetalae</taxon>
        <taxon>asterids</taxon>
        <taxon>campanulids</taxon>
        <taxon>Asterales</taxon>
        <taxon>Asteraceae</taxon>
        <taxon>Cichorioideae</taxon>
        <taxon>Cichorieae</taxon>
        <taxon>Lactucinae</taxon>
        <taxon>Lactuca</taxon>
    </lineage>
</organism>
<dbReference type="AlphaFoldDB" id="A0AA36EI25"/>
<keyword evidence="2" id="KW-1185">Reference proteome</keyword>
<evidence type="ECO:0000313" key="2">
    <source>
        <dbReference type="Proteomes" id="UP001177003"/>
    </source>
</evidence>
<reference evidence="1" key="1">
    <citation type="submission" date="2023-04" db="EMBL/GenBank/DDBJ databases">
        <authorList>
            <person name="Vijverberg K."/>
            <person name="Xiong W."/>
            <person name="Schranz E."/>
        </authorList>
    </citation>
    <scope>NUCLEOTIDE SEQUENCE</scope>
</reference>
<gene>
    <name evidence="1" type="ORF">LSALG_LOCUS35323</name>
</gene>